<dbReference type="Gene3D" id="1.10.3680.10">
    <property type="entry name" value="TerB-like"/>
    <property type="match status" value="1"/>
</dbReference>
<protein>
    <submittedName>
        <fullName evidence="2">Tellurite resistance TerB family protein</fullName>
    </submittedName>
</protein>
<dbReference type="InterPro" id="IPR007486">
    <property type="entry name" value="YebE"/>
</dbReference>
<evidence type="ECO:0000313" key="2">
    <source>
        <dbReference type="EMBL" id="USF87070.1"/>
    </source>
</evidence>
<dbReference type="CDD" id="cd07178">
    <property type="entry name" value="terB_like_YebE"/>
    <property type="match status" value="1"/>
</dbReference>
<dbReference type="Pfam" id="PF04391">
    <property type="entry name" value="DUF533"/>
    <property type="match status" value="1"/>
</dbReference>
<dbReference type="SUPFAM" id="SSF158682">
    <property type="entry name" value="TerB-like"/>
    <property type="match status" value="1"/>
</dbReference>
<feature type="compositionally biased region" description="Low complexity" evidence="1">
    <location>
        <begin position="45"/>
        <end position="60"/>
    </location>
</feature>
<keyword evidence="3" id="KW-1185">Reference proteome</keyword>
<organism evidence="2 3">
    <name type="scientific">Candidatus Endoriftia persephonae</name>
    <dbReference type="NCBI Taxonomy" id="393765"/>
    <lineage>
        <taxon>Bacteria</taxon>
        <taxon>Pseudomonadati</taxon>
        <taxon>Pseudomonadota</taxon>
        <taxon>Gammaproteobacteria</taxon>
        <taxon>Chromatiales</taxon>
        <taxon>Sedimenticolaceae</taxon>
        <taxon>Candidatus Endoriftia</taxon>
    </lineage>
</organism>
<name>A0A9J6ZW29_9GAMM</name>
<feature type="compositionally biased region" description="Pro residues" evidence="1">
    <location>
        <begin position="61"/>
        <end position="93"/>
    </location>
</feature>
<dbReference type="KEGG" id="eps:L0Y14_13130"/>
<feature type="region of interest" description="Disordered" evidence="1">
    <location>
        <begin position="45"/>
        <end position="99"/>
    </location>
</feature>
<evidence type="ECO:0000256" key="1">
    <source>
        <dbReference type="SAM" id="MobiDB-lite"/>
    </source>
</evidence>
<dbReference type="RefSeq" id="WP_251859208.1">
    <property type="nucleotide sequence ID" value="NZ_CP090569.1"/>
</dbReference>
<evidence type="ECO:0000313" key="3">
    <source>
        <dbReference type="Proteomes" id="UP001056649"/>
    </source>
</evidence>
<sequence length="222" mass="22280">MFDAEKMLGGLLGGVLGGDSGKSAIPSVGMGVLGVAMAAYEHFTSQSGAGQASAQPGTTQAPPPPPGQAAAPPPPPPGVAPTTAAPPPPPAAPPAAADESQPSLAVVLIRAMIAAAHADGEVDADERQRIFGRLEQSGLDPEERAFMEHEIDNPVSAAQLAGWSDSADSAQQIYSASLLAIQLDTPQEVVYLRALAGRLGLTDDAINAVHAALGVPPLAPAI</sequence>
<dbReference type="Proteomes" id="UP001056649">
    <property type="component" value="Chromosome"/>
</dbReference>
<dbReference type="EMBL" id="CP090569">
    <property type="protein sequence ID" value="USF87070.1"/>
    <property type="molecule type" value="Genomic_DNA"/>
</dbReference>
<gene>
    <name evidence="2" type="ORF">L0Y14_13130</name>
</gene>
<dbReference type="AlphaFoldDB" id="A0A9J6ZW29"/>
<dbReference type="InterPro" id="IPR029024">
    <property type="entry name" value="TerB-like"/>
</dbReference>
<accession>A0A9J6ZW29</accession>
<proteinExistence type="predicted"/>
<reference evidence="2" key="1">
    <citation type="journal article" date="2022" name="Mol. Ecol. Resour.">
        <title>The complete and closed genome of the facultative generalist Candidatus Endoriftia persephone from deep-sea hydrothermal vents.</title>
        <authorList>
            <person name="de Oliveira A.L."/>
            <person name="Srivastava A."/>
            <person name="Espada-Hinojosa S."/>
            <person name="Bright M."/>
        </authorList>
    </citation>
    <scope>NUCLEOTIDE SEQUENCE</scope>
    <source>
        <strain evidence="2">Tica-EPR-9o50.N</strain>
    </source>
</reference>